<gene>
    <name evidence="1" type="ORF">HOLleu_01371</name>
</gene>
<reference evidence="1" key="1">
    <citation type="submission" date="2021-10" db="EMBL/GenBank/DDBJ databases">
        <title>Tropical sea cucumber genome reveals ecological adaptation and Cuvierian tubules defense mechanism.</title>
        <authorList>
            <person name="Chen T."/>
        </authorList>
    </citation>
    <scope>NUCLEOTIDE SEQUENCE</scope>
    <source>
        <strain evidence="1">Nanhai2018</strain>
        <tissue evidence="1">Muscle</tissue>
    </source>
</reference>
<evidence type="ECO:0000313" key="1">
    <source>
        <dbReference type="EMBL" id="KAJ8048876.1"/>
    </source>
</evidence>
<organism evidence="1 2">
    <name type="scientific">Holothuria leucospilota</name>
    <name type="common">Black long sea cucumber</name>
    <name type="synonym">Mertensiothuria leucospilota</name>
    <dbReference type="NCBI Taxonomy" id="206669"/>
    <lineage>
        <taxon>Eukaryota</taxon>
        <taxon>Metazoa</taxon>
        <taxon>Echinodermata</taxon>
        <taxon>Eleutherozoa</taxon>
        <taxon>Echinozoa</taxon>
        <taxon>Holothuroidea</taxon>
        <taxon>Aspidochirotacea</taxon>
        <taxon>Aspidochirotida</taxon>
        <taxon>Holothuriidae</taxon>
        <taxon>Holothuria</taxon>
    </lineage>
</organism>
<dbReference type="EMBL" id="JAIZAY010000001">
    <property type="protein sequence ID" value="KAJ8048876.1"/>
    <property type="molecule type" value="Genomic_DNA"/>
</dbReference>
<proteinExistence type="predicted"/>
<sequence length="61" mass="7275">MQQHSDIEDIGHNTRLKVVGIVHKLPIPWDYNELVFRFKGRYPVKLVARFFVLRVAVYYDS</sequence>
<accession>A0A9Q1CPV2</accession>
<protein>
    <submittedName>
        <fullName evidence="1">Uncharacterized protein</fullName>
    </submittedName>
</protein>
<comment type="caution">
    <text evidence="1">The sequence shown here is derived from an EMBL/GenBank/DDBJ whole genome shotgun (WGS) entry which is preliminary data.</text>
</comment>
<name>A0A9Q1CPV2_HOLLE</name>
<dbReference type="Proteomes" id="UP001152320">
    <property type="component" value="Chromosome 1"/>
</dbReference>
<evidence type="ECO:0000313" key="2">
    <source>
        <dbReference type="Proteomes" id="UP001152320"/>
    </source>
</evidence>
<dbReference type="AlphaFoldDB" id="A0A9Q1CPV2"/>
<keyword evidence="2" id="KW-1185">Reference proteome</keyword>